<feature type="transmembrane region" description="Helical" evidence="2">
    <location>
        <begin position="61"/>
        <end position="84"/>
    </location>
</feature>
<evidence type="ECO:0000256" key="2">
    <source>
        <dbReference type="SAM" id="Phobius"/>
    </source>
</evidence>
<name>A0AAV2QMV0_MEGNR</name>
<dbReference type="EMBL" id="CAXKWB010008281">
    <property type="protein sequence ID" value="CAL4090535.1"/>
    <property type="molecule type" value="Genomic_DNA"/>
</dbReference>
<dbReference type="Proteomes" id="UP001497623">
    <property type="component" value="Unassembled WGS sequence"/>
</dbReference>
<evidence type="ECO:0008006" key="5">
    <source>
        <dbReference type="Google" id="ProtNLM"/>
    </source>
</evidence>
<feature type="compositionally biased region" description="Polar residues" evidence="1">
    <location>
        <begin position="274"/>
        <end position="286"/>
    </location>
</feature>
<protein>
    <recommendedName>
        <fullName evidence="5">EGF-like domain-containing protein</fullName>
    </recommendedName>
</protein>
<keyword evidence="4" id="KW-1185">Reference proteome</keyword>
<organism evidence="3 4">
    <name type="scientific">Meganyctiphanes norvegica</name>
    <name type="common">Northern krill</name>
    <name type="synonym">Thysanopoda norvegica</name>
    <dbReference type="NCBI Taxonomy" id="48144"/>
    <lineage>
        <taxon>Eukaryota</taxon>
        <taxon>Metazoa</taxon>
        <taxon>Ecdysozoa</taxon>
        <taxon>Arthropoda</taxon>
        <taxon>Crustacea</taxon>
        <taxon>Multicrustacea</taxon>
        <taxon>Malacostraca</taxon>
        <taxon>Eumalacostraca</taxon>
        <taxon>Eucarida</taxon>
        <taxon>Euphausiacea</taxon>
        <taxon>Euphausiidae</taxon>
        <taxon>Meganyctiphanes</taxon>
    </lineage>
</organism>
<feature type="compositionally biased region" description="Basic and acidic residues" evidence="1">
    <location>
        <begin position="118"/>
        <end position="132"/>
    </location>
</feature>
<feature type="compositionally biased region" description="Pro residues" evidence="1">
    <location>
        <begin position="304"/>
        <end position="315"/>
    </location>
</feature>
<feature type="region of interest" description="Disordered" evidence="1">
    <location>
        <begin position="241"/>
        <end position="315"/>
    </location>
</feature>
<comment type="caution">
    <text evidence="3">The sequence shown here is derived from an EMBL/GenBank/DDBJ whole genome shotgun (WGS) entry which is preliminary data.</text>
</comment>
<sequence length="315" mass="34949">MIGTGTCDYKQECNDTYDGACSNTVCLCTGFSPGECKYSTGSGMCECKLHPTMANVFKRYGYGPVIVGTVGVVCIIVFWTGIIWKTWRMGKHEAPRNQPYAWYANSRARSRPAPVKPKPKEQQEESIPKEPCKPQQDGTPPFTIKVSGTKLSDGNIIYRGHYYYPDSINRFLADVNDTYDPPPYSLEVLPNLPPYSNDPSSFLTDPASYPLNFQPPPSYRATPPPYPMDPPPYPFIKDGDIQMPNSPNPHSPALNRTGENLPTYPNERDDANKMENSIQIPSNSIGTAVRRMATSSEAGYGEPPTSPPPNYTENQ</sequence>
<gene>
    <name evidence="3" type="ORF">MNOR_LOCUS14048</name>
</gene>
<keyword evidence="2" id="KW-0472">Membrane</keyword>
<keyword evidence="2" id="KW-1133">Transmembrane helix</keyword>
<reference evidence="3 4" key="1">
    <citation type="submission" date="2024-05" db="EMBL/GenBank/DDBJ databases">
        <authorList>
            <person name="Wallberg A."/>
        </authorList>
    </citation>
    <scope>NUCLEOTIDE SEQUENCE [LARGE SCALE GENOMIC DNA]</scope>
</reference>
<proteinExistence type="predicted"/>
<evidence type="ECO:0000313" key="3">
    <source>
        <dbReference type="EMBL" id="CAL4090535.1"/>
    </source>
</evidence>
<keyword evidence="2" id="KW-0812">Transmembrane</keyword>
<evidence type="ECO:0000313" key="4">
    <source>
        <dbReference type="Proteomes" id="UP001497623"/>
    </source>
</evidence>
<dbReference type="AlphaFoldDB" id="A0AAV2QMV0"/>
<accession>A0AAV2QMV0</accession>
<evidence type="ECO:0000256" key="1">
    <source>
        <dbReference type="SAM" id="MobiDB-lite"/>
    </source>
</evidence>
<feature type="region of interest" description="Disordered" evidence="1">
    <location>
        <begin position="108"/>
        <end position="142"/>
    </location>
</feature>